<dbReference type="KEGG" id="ege:EM595_0134"/>
<feature type="signal peptide" evidence="12">
    <location>
        <begin position="1"/>
        <end position="25"/>
    </location>
</feature>
<dbReference type="GO" id="GO:0009279">
    <property type="term" value="C:cell outer membrane"/>
    <property type="evidence" value="ECO:0007669"/>
    <property type="project" value="UniProtKB-SubCell"/>
</dbReference>
<keyword evidence="18" id="KW-1185">Reference proteome</keyword>
<feature type="binding site" evidence="12">
    <location>
        <position position="90"/>
    </location>
    <ligand>
        <name>cyanocob(III)alamin</name>
        <dbReference type="ChEBI" id="CHEBI:17439"/>
    </ligand>
</feature>
<dbReference type="PANTHER" id="PTHR30069:SF53">
    <property type="entry name" value="COLICIN I RECEPTOR-RELATED"/>
    <property type="match status" value="1"/>
</dbReference>
<evidence type="ECO:0000313" key="17">
    <source>
        <dbReference type="EMBL" id="CUU22371.1"/>
    </source>
</evidence>
<accession>A0A0U5L0X4</accession>
<dbReference type="Proteomes" id="UP000059419">
    <property type="component" value="Chromosome 1"/>
</dbReference>
<dbReference type="Gene3D" id="2.170.130.10">
    <property type="entry name" value="TonB-dependent receptor, plug domain"/>
    <property type="match status" value="1"/>
</dbReference>
<evidence type="ECO:0000256" key="1">
    <source>
        <dbReference type="ARBA" id="ARBA00004571"/>
    </source>
</evidence>
<dbReference type="NCBIfam" id="TIGR01779">
    <property type="entry name" value="TonB-B12"/>
    <property type="match status" value="1"/>
</dbReference>
<evidence type="ECO:0000256" key="4">
    <source>
        <dbReference type="ARBA" id="ARBA00022692"/>
    </source>
</evidence>
<dbReference type="PROSITE" id="PS52016">
    <property type="entry name" value="TONB_DEPENDENT_REC_3"/>
    <property type="match status" value="1"/>
</dbReference>
<keyword evidence="11 12" id="KW-0998">Cell outer membrane</keyword>
<dbReference type="InterPro" id="IPR010101">
    <property type="entry name" value="B12_transptr_BtuB"/>
</dbReference>
<keyword evidence="10 12" id="KW-0472">Membrane</keyword>
<dbReference type="CDD" id="cd01347">
    <property type="entry name" value="ligand_gated_channel"/>
    <property type="match status" value="1"/>
</dbReference>
<gene>
    <name evidence="12 17" type="primary">btuB</name>
    <name evidence="17" type="ORF">EM595_0134</name>
</gene>
<dbReference type="GO" id="GO:0046930">
    <property type="term" value="C:pore complex"/>
    <property type="evidence" value="ECO:0007669"/>
    <property type="project" value="UniProtKB-KW"/>
</dbReference>
<keyword evidence="4 12" id="KW-0812">Transmembrane</keyword>
<feature type="binding site" evidence="12">
    <location>
        <position position="218"/>
    </location>
    <ligand>
        <name>Ca(2+)</name>
        <dbReference type="ChEBI" id="CHEBI:29108"/>
        <label>2</label>
    </ligand>
</feature>
<keyword evidence="6 12" id="KW-0106">Calcium</keyword>
<dbReference type="InterPro" id="IPR037066">
    <property type="entry name" value="Plug_dom_sf"/>
</dbReference>
<dbReference type="InterPro" id="IPR036942">
    <property type="entry name" value="Beta-barrel_TonB_sf"/>
</dbReference>
<dbReference type="GO" id="GO:0006811">
    <property type="term" value="P:monoatomic ion transport"/>
    <property type="evidence" value="ECO:0007669"/>
    <property type="project" value="UniProtKB-KW"/>
</dbReference>
<dbReference type="PROSITE" id="PS01156">
    <property type="entry name" value="TONB_DEPENDENT_REC_2"/>
    <property type="match status" value="1"/>
</dbReference>
<evidence type="ECO:0000256" key="5">
    <source>
        <dbReference type="ARBA" id="ARBA00022729"/>
    </source>
</evidence>
<dbReference type="PATRIC" id="fig|1619313.3.peg.136"/>
<protein>
    <recommendedName>
        <fullName evidence="12">Vitamin B12 transporter BtuB</fullName>
    </recommendedName>
    <alternativeName>
        <fullName evidence="12">Cobalamin receptor</fullName>
    </alternativeName>
    <alternativeName>
        <fullName evidence="12">Outer membrane cobalamin translocator</fullName>
    </alternativeName>
</protein>
<comment type="function">
    <text evidence="12">Involved in the active translocation of vitamin B12 (cyanocobalamin) across the outer membrane to the periplasmic space. It derives its energy for transport by interacting with the trans-periplasmic membrane protein TonB.</text>
</comment>
<evidence type="ECO:0000256" key="14">
    <source>
        <dbReference type="PROSITE-ProRule" id="PRU10144"/>
    </source>
</evidence>
<evidence type="ECO:0000256" key="2">
    <source>
        <dbReference type="ARBA" id="ARBA00022448"/>
    </source>
</evidence>
<dbReference type="InterPro" id="IPR010917">
    <property type="entry name" value="TonB_rcpt_CS"/>
</dbReference>
<dbReference type="EMBL" id="LN907827">
    <property type="protein sequence ID" value="CUU22371.1"/>
    <property type="molecule type" value="Genomic_DNA"/>
</dbReference>
<feature type="binding site" evidence="12">
    <location>
        <position position="533"/>
    </location>
    <ligand>
        <name>cyanocob(III)alamin</name>
        <dbReference type="ChEBI" id="CHEBI:17439"/>
    </ligand>
</feature>
<dbReference type="InterPro" id="IPR000531">
    <property type="entry name" value="Beta-barrel_TonB"/>
</dbReference>
<feature type="binding site" evidence="12">
    <location>
        <position position="261"/>
    </location>
    <ligand>
        <name>Ca(2+)</name>
        <dbReference type="ChEBI" id="CHEBI:29108"/>
        <label>2</label>
    </ligand>
</feature>
<dbReference type="GO" id="GO:0046872">
    <property type="term" value="F:metal ion binding"/>
    <property type="evidence" value="ECO:0007669"/>
    <property type="project" value="UniProtKB-KW"/>
</dbReference>
<dbReference type="Pfam" id="PF07715">
    <property type="entry name" value="Plug"/>
    <property type="match status" value="1"/>
</dbReference>
<evidence type="ECO:0000256" key="7">
    <source>
        <dbReference type="ARBA" id="ARBA00023065"/>
    </source>
</evidence>
<feature type="binding site" evidence="12">
    <location>
        <position position="254"/>
    </location>
    <ligand>
        <name>cyanocob(III)alamin</name>
        <dbReference type="ChEBI" id="CHEBI:17439"/>
    </ligand>
</feature>
<feature type="binding site" evidence="12">
    <location>
        <position position="216"/>
    </location>
    <ligand>
        <name>Ca(2+)</name>
        <dbReference type="ChEBI" id="CHEBI:29108"/>
        <label>1</label>
    </ligand>
</feature>
<evidence type="ECO:0000256" key="12">
    <source>
        <dbReference type="HAMAP-Rule" id="MF_01531"/>
    </source>
</evidence>
<evidence type="ECO:0000256" key="3">
    <source>
        <dbReference type="ARBA" id="ARBA00022452"/>
    </source>
</evidence>
<dbReference type="PANTHER" id="PTHR30069">
    <property type="entry name" value="TONB-DEPENDENT OUTER MEMBRANE RECEPTOR"/>
    <property type="match status" value="1"/>
</dbReference>
<feature type="binding site" evidence="12">
    <location>
        <position position="218"/>
    </location>
    <ligand>
        <name>Ca(2+)</name>
        <dbReference type="ChEBI" id="CHEBI:29108"/>
        <label>1</label>
    </ligand>
</feature>
<evidence type="ECO:0000256" key="13">
    <source>
        <dbReference type="PROSITE-ProRule" id="PRU01360"/>
    </source>
</evidence>
<keyword evidence="7 12" id="KW-0406">Ion transport</keyword>
<dbReference type="RefSeq" id="WP_067426784.1">
    <property type="nucleotide sequence ID" value="NZ_CP072598.1"/>
</dbReference>
<feature type="binding site" evidence="12">
    <location>
        <begin position="115"/>
        <end position="116"/>
    </location>
    <ligand>
        <name>cyanocob(III)alamin</name>
        <dbReference type="ChEBI" id="CHEBI:17439"/>
    </ligand>
</feature>
<feature type="binding site" evidence="12">
    <location>
        <position position="571"/>
    </location>
    <ligand>
        <name>cyanocob(III)alamin</name>
        <dbReference type="ChEBI" id="CHEBI:17439"/>
    </ligand>
</feature>
<evidence type="ECO:0000256" key="6">
    <source>
        <dbReference type="ARBA" id="ARBA00022837"/>
    </source>
</evidence>
<keyword evidence="9 12" id="KW-0626">Porin</keyword>
<feature type="domain" description="TonB-dependent receptor-like beta-barrel" evidence="15">
    <location>
        <begin position="175"/>
        <end position="604"/>
    </location>
</feature>
<feature type="binding site" evidence="12">
    <location>
        <position position="252"/>
    </location>
    <ligand>
        <name>Ca(2+)</name>
        <dbReference type="ChEBI" id="CHEBI:29108"/>
        <label>2</label>
    </ligand>
</feature>
<keyword evidence="12" id="KW-0479">Metal-binding</keyword>
<comment type="caution">
    <text evidence="12">Lacks conserved residue(s) required for the propagation of feature annotation.</text>
</comment>
<feature type="binding site" evidence="12">
    <location>
        <position position="216"/>
    </location>
    <ligand>
        <name>Ca(2+)</name>
        <dbReference type="ChEBI" id="CHEBI:29108"/>
        <label>2</label>
    </ligand>
</feature>
<evidence type="ECO:0000313" key="18">
    <source>
        <dbReference type="Proteomes" id="UP000059419"/>
    </source>
</evidence>
<proteinExistence type="inferred from homology"/>
<dbReference type="InterPro" id="IPR039426">
    <property type="entry name" value="TonB-dep_rcpt-like"/>
</dbReference>
<feature type="binding site" evidence="12">
    <location>
        <position position="253"/>
    </location>
    <ligand>
        <name>Ca(2+)</name>
        <dbReference type="ChEBI" id="CHEBI:29108"/>
        <label>1</label>
    </ligand>
</feature>
<reference evidence="18" key="1">
    <citation type="submission" date="2015-11" db="EMBL/GenBank/DDBJ databases">
        <authorList>
            <person name="Blom J."/>
        </authorList>
    </citation>
    <scope>NUCLEOTIDE SEQUENCE [LARGE SCALE GENOMIC DNA]</scope>
</reference>
<keyword evidence="3 12" id="KW-1134">Transmembrane beta strand</keyword>
<dbReference type="GO" id="GO:0015288">
    <property type="term" value="F:porin activity"/>
    <property type="evidence" value="ECO:0007669"/>
    <property type="project" value="UniProtKB-KW"/>
</dbReference>
<feature type="short sequence motif" description="TonB C-terminal box" evidence="12 14">
    <location>
        <begin position="613"/>
        <end position="630"/>
    </location>
</feature>
<dbReference type="HAMAP" id="MF_01531">
    <property type="entry name" value="BtuB"/>
    <property type="match status" value="1"/>
</dbReference>
<dbReference type="AlphaFoldDB" id="A0A0U5L0X4"/>
<keyword evidence="8 12" id="KW-0798">TonB box</keyword>
<feature type="binding site" evidence="12">
    <location>
        <position position="253"/>
    </location>
    <ligand>
        <name>Ca(2+)</name>
        <dbReference type="ChEBI" id="CHEBI:29108"/>
        <label>2</label>
    </ligand>
</feature>
<comment type="subcellular location">
    <subcellularLocation>
        <location evidence="1 12 13">Cell outer membrane</location>
        <topology evidence="1 12 13">Multi-pass membrane protein</topology>
    </subcellularLocation>
</comment>
<dbReference type="Pfam" id="PF00593">
    <property type="entry name" value="TonB_dep_Rec_b-barrel"/>
    <property type="match status" value="1"/>
</dbReference>
<evidence type="ECO:0000256" key="8">
    <source>
        <dbReference type="ARBA" id="ARBA00023077"/>
    </source>
</evidence>
<dbReference type="Gene3D" id="2.40.170.20">
    <property type="entry name" value="TonB-dependent receptor, beta-barrel domain"/>
    <property type="match status" value="1"/>
</dbReference>
<evidence type="ECO:0000256" key="10">
    <source>
        <dbReference type="ARBA" id="ARBA00023136"/>
    </source>
</evidence>
<dbReference type="SUPFAM" id="SSF56935">
    <property type="entry name" value="Porins"/>
    <property type="match status" value="1"/>
</dbReference>
<feature type="short sequence motif" description="TonB box" evidence="12">
    <location>
        <begin position="31"/>
        <end position="38"/>
    </location>
</feature>
<feature type="binding site" evidence="12">
    <location>
        <position position="310"/>
    </location>
    <ligand>
        <name>cyanocob(III)alamin</name>
        <dbReference type="ChEBI" id="CHEBI:17439"/>
    </ligand>
</feature>
<name>A0A0U5L0X4_9GAMM</name>
<evidence type="ECO:0000259" key="16">
    <source>
        <dbReference type="Pfam" id="PF07715"/>
    </source>
</evidence>
<organism evidence="17 18">
    <name type="scientific">Duffyella gerundensis</name>
    <dbReference type="NCBI Taxonomy" id="1619313"/>
    <lineage>
        <taxon>Bacteria</taxon>
        <taxon>Pseudomonadati</taxon>
        <taxon>Pseudomonadota</taxon>
        <taxon>Gammaproteobacteria</taxon>
        <taxon>Enterobacterales</taxon>
        <taxon>Erwiniaceae</taxon>
        <taxon>Duffyella</taxon>
    </lineage>
</organism>
<keyword evidence="5 12" id="KW-0732">Signal</keyword>
<feature type="chain" id="PRO_5008997037" description="Vitamin B12 transporter BtuB" evidence="12">
    <location>
        <begin position="26"/>
        <end position="630"/>
    </location>
</feature>
<feature type="binding site" evidence="12">
    <location>
        <position position="204"/>
    </location>
    <ligand>
        <name>Ca(2+)</name>
        <dbReference type="ChEBI" id="CHEBI:29108"/>
        <label>1</label>
    </ligand>
</feature>
<comment type="similarity">
    <text evidence="12">Belongs to the TonB-dependent receptor family. BtuB (TC 1.B.14.3.1) subfamily.</text>
</comment>
<dbReference type="InterPro" id="IPR012910">
    <property type="entry name" value="Plug_dom"/>
</dbReference>
<feature type="domain" description="TonB-dependent receptor plug" evidence="16">
    <location>
        <begin position="44"/>
        <end position="151"/>
    </location>
</feature>
<sequence precursor="true">MIKTKASLLAFGATAISLWAQHSLAQGNNDDTQIVTANRFAQPVSSVLASTTVVTREEIDRWQSKNLVEIMRRLPGVDIAQSGGIGQNASMYVRGSEARHTLVLIDGVPMAKPGVTGVADFNQIPVSIIQRIEFIRGPRSAVYGADAIGGVINVITQDNENNNNLTVGAGSKGYQEYSGAINQNISDATRVTVAGAYQATNGFNVQPDSSYSLDSDRDGWRNKSFWAGVEHQFDDTLSGFFRGYGYSANADYDSGYASGSDEQQIYNHTYDTGLRYSKDDFASQLVASYQKYKVFNYASTEGRYDAATSSLDDMEQRNLQWGNTLRVGQGMVSAGLDWKQQKLTSAGTSFSTAQRESNDYKQDNTGAYVTAQQQIGTVTMEGAVRGDDTDDFGRHGTWQTAIGWEFVPDYRATLSYGTAFQAPTLGQLYGQKRLDIASNPDLRPEKSKQWEAGLEGLTGPVNWRVTAYHNQIDNLIDYATDSNTFEGGYYNVKAATLKGVELNGEFDTGRVHHQITLGYLDARRDADDEVLARRAKQQAKYQVGVNVHDVDVDVIYQYFGKRYDNNTSEYFATQRRLPAYSTVDFAVSYPVTSHLTVRGRIANLFDKDYETAYGYQTPGREYYLNGSYNF</sequence>
<dbReference type="GO" id="GO:0015420">
    <property type="term" value="F:ABC-type vitamin B12 transporter activity"/>
    <property type="evidence" value="ECO:0007669"/>
    <property type="project" value="InterPro"/>
</dbReference>
<evidence type="ECO:0000259" key="15">
    <source>
        <dbReference type="Pfam" id="PF00593"/>
    </source>
</evidence>
<dbReference type="STRING" id="1619313.EM595_0134"/>
<keyword evidence="2 12" id="KW-0813">Transport</keyword>
<evidence type="ECO:0000256" key="9">
    <source>
        <dbReference type="ARBA" id="ARBA00023114"/>
    </source>
</evidence>
<dbReference type="OrthoDB" id="9764669at2"/>
<evidence type="ECO:0000256" key="11">
    <source>
        <dbReference type="ARBA" id="ARBA00023237"/>
    </source>
</evidence>
<dbReference type="NCBIfam" id="NF007926">
    <property type="entry name" value="PRK10641.1"/>
    <property type="match status" value="1"/>
</dbReference>